<gene>
    <name evidence="2" type="ORF">RHAB15C_0000044</name>
</gene>
<feature type="region of interest" description="Disordered" evidence="1">
    <location>
        <begin position="1"/>
        <end position="20"/>
    </location>
</feature>
<dbReference type="Proteomes" id="UP000822862">
    <property type="component" value="Chromosome"/>
</dbReference>
<dbReference type="RefSeq" id="WP_194845882.1">
    <property type="nucleotide sequence ID" value="NZ_CP075585.1"/>
</dbReference>
<evidence type="ECO:0000313" key="2">
    <source>
        <dbReference type="EMBL" id="QZA58174.1"/>
    </source>
</evidence>
<protein>
    <submittedName>
        <fullName evidence="2">Uncharacterized protein</fullName>
    </submittedName>
</protein>
<organism evidence="2 3">
    <name type="scientific">Candidatus Rhabdochlamydia porcellionis</name>
    <dbReference type="NCBI Taxonomy" id="225148"/>
    <lineage>
        <taxon>Bacteria</taxon>
        <taxon>Pseudomonadati</taxon>
        <taxon>Chlamydiota</taxon>
        <taxon>Chlamydiia</taxon>
        <taxon>Parachlamydiales</taxon>
        <taxon>Candidatus Rhabdochlamydiaceae</taxon>
        <taxon>Candidatus Rhabdochlamydia</taxon>
    </lineage>
</organism>
<evidence type="ECO:0000256" key="1">
    <source>
        <dbReference type="SAM" id="MobiDB-lite"/>
    </source>
</evidence>
<evidence type="ECO:0000313" key="3">
    <source>
        <dbReference type="Proteomes" id="UP000822862"/>
    </source>
</evidence>
<keyword evidence="3" id="KW-1185">Reference proteome</keyword>
<sequence>MKKKKKKDKIKTPLPKQRPMHDVDDLLDEAKYGELTTEELIYVVEKIKASKPGDNTNLYGLLLILEWAGATQYRELVEHFLYYPSNPMVSGMALKVFFKYWRDDAQRYLHEIKAFIKGVPWDNDDDLRLTAMHCTEKFKKKPEKELFQLVLNLYETSNTTLLKAGRKRTCERTDAKFWLQVSFTQLAIAIGKGWNDLIGKPGESATPLSEEFMHEVLAKAKQIIKTLK</sequence>
<name>A0ABX8YY77_9BACT</name>
<accession>A0ABX8YY77</accession>
<proteinExistence type="predicted"/>
<reference evidence="2 3" key="1">
    <citation type="submission" date="2021-05" db="EMBL/GenBank/DDBJ databases">
        <title>Ecology and evolution of chlamydial symbionts of arthropods.</title>
        <authorList>
            <person name="Halter T."/>
            <person name="Sixt B.S."/>
            <person name="Toenshoff E.R."/>
            <person name="Koestlbacher S."/>
            <person name="Schulz F."/>
            <person name="Kostanjsek R."/>
            <person name="Collingro A."/>
            <person name="Hendrickx F."/>
            <person name="Horn M."/>
        </authorList>
    </citation>
    <scope>NUCLEOTIDE SEQUENCE [LARGE SCALE GENOMIC DNA]</scope>
    <source>
        <strain evidence="2 3">15C</strain>
    </source>
</reference>
<dbReference type="EMBL" id="CP075585">
    <property type="protein sequence ID" value="QZA58174.1"/>
    <property type="molecule type" value="Genomic_DNA"/>
</dbReference>